<feature type="signal peptide" evidence="1">
    <location>
        <begin position="1"/>
        <end position="25"/>
    </location>
</feature>
<gene>
    <name evidence="2" type="ORF">DIURU_005340</name>
</gene>
<evidence type="ECO:0000313" key="3">
    <source>
        <dbReference type="Proteomes" id="UP000449547"/>
    </source>
</evidence>
<proteinExistence type="predicted"/>
<name>A0A642UE04_DIURU</name>
<dbReference type="GeneID" id="54783991"/>
<dbReference type="Proteomes" id="UP000449547">
    <property type="component" value="Unassembled WGS sequence"/>
</dbReference>
<reference evidence="2 3" key="1">
    <citation type="submission" date="2019-07" db="EMBL/GenBank/DDBJ databases">
        <title>Genome assembly of two rare yeast pathogens: Diutina rugosa and Trichomonascus ciferrii.</title>
        <authorList>
            <person name="Mixao V."/>
            <person name="Saus E."/>
            <person name="Hansen A."/>
            <person name="Lass-Flor C."/>
            <person name="Gabaldon T."/>
        </authorList>
    </citation>
    <scope>NUCLEOTIDE SEQUENCE [LARGE SCALE GENOMIC DNA]</scope>
    <source>
        <strain evidence="2 3">CBS 613</strain>
    </source>
</reference>
<dbReference type="AlphaFoldDB" id="A0A642UE04"/>
<dbReference type="RefSeq" id="XP_034009964.1">
    <property type="nucleotide sequence ID" value="XM_034158312.1"/>
</dbReference>
<sequence length="221" mass="23351">MVSTASILPLNTLLVTALLAGAATAEGTTHQPVIYATSTTGNAQRSLLEEIENESRPKWKRDALRLPKFAIPKFGGKKTPTGSAPASTGKKIAKKVGGLIPGLALTLPGLFGDDASDDVDAVYFAYDINDNPTSLSLGNGHQVQLKGKDDNPLSFFTFTLPENTQFVIDAYKSYDDQHWDVYVAGGSGHIVGSCHADGDAVQKVSNTVARAIVCSVDTSLN</sequence>
<accession>A0A642UE04</accession>
<keyword evidence="3" id="KW-1185">Reference proteome</keyword>
<dbReference type="VEuPathDB" id="FungiDB:DIURU_005340"/>
<protein>
    <submittedName>
        <fullName evidence="2">Uncharacterized protein</fullName>
    </submittedName>
</protein>
<dbReference type="EMBL" id="SWFT01000158">
    <property type="protein sequence ID" value="KAA8897363.1"/>
    <property type="molecule type" value="Genomic_DNA"/>
</dbReference>
<comment type="caution">
    <text evidence="2">The sequence shown here is derived from an EMBL/GenBank/DDBJ whole genome shotgun (WGS) entry which is preliminary data.</text>
</comment>
<organism evidence="2 3">
    <name type="scientific">Diutina rugosa</name>
    <name type="common">Yeast</name>
    <name type="synonym">Candida rugosa</name>
    <dbReference type="NCBI Taxonomy" id="5481"/>
    <lineage>
        <taxon>Eukaryota</taxon>
        <taxon>Fungi</taxon>
        <taxon>Dikarya</taxon>
        <taxon>Ascomycota</taxon>
        <taxon>Saccharomycotina</taxon>
        <taxon>Pichiomycetes</taxon>
        <taxon>Debaryomycetaceae</taxon>
        <taxon>Diutina</taxon>
    </lineage>
</organism>
<evidence type="ECO:0000256" key="1">
    <source>
        <dbReference type="SAM" id="SignalP"/>
    </source>
</evidence>
<keyword evidence="1" id="KW-0732">Signal</keyword>
<evidence type="ECO:0000313" key="2">
    <source>
        <dbReference type="EMBL" id="KAA8897363.1"/>
    </source>
</evidence>
<feature type="chain" id="PRO_5024986267" evidence="1">
    <location>
        <begin position="26"/>
        <end position="221"/>
    </location>
</feature>